<gene>
    <name evidence="1" type="ORF">SCFA_3540004</name>
</gene>
<evidence type="ECO:0000313" key="1">
    <source>
        <dbReference type="EMBL" id="VFU17113.1"/>
    </source>
</evidence>
<organism evidence="1">
    <name type="scientific">anaerobic digester metagenome</name>
    <dbReference type="NCBI Taxonomy" id="1263854"/>
    <lineage>
        <taxon>unclassified sequences</taxon>
        <taxon>metagenomes</taxon>
        <taxon>ecological metagenomes</taxon>
    </lineage>
</organism>
<dbReference type="EMBL" id="CAADRN010000284">
    <property type="protein sequence ID" value="VFU17113.1"/>
    <property type="molecule type" value="Genomic_DNA"/>
</dbReference>
<protein>
    <submittedName>
        <fullName evidence="1">Uncharacterized protein</fullName>
    </submittedName>
</protein>
<accession>A0A485M2U7</accession>
<proteinExistence type="predicted"/>
<sequence>MQDFWSNKAADLQFLKDKENDLKRIFCPGPGHIT</sequence>
<name>A0A485M2U7_9ZZZZ</name>
<dbReference type="AlphaFoldDB" id="A0A485M2U7"/>
<reference evidence="1" key="1">
    <citation type="submission" date="2019-03" db="EMBL/GenBank/DDBJ databases">
        <authorList>
            <person name="Hao L."/>
        </authorList>
    </citation>
    <scope>NUCLEOTIDE SEQUENCE</scope>
</reference>